<protein>
    <submittedName>
        <fullName evidence="1">Uncharacterized protein</fullName>
    </submittedName>
</protein>
<proteinExistence type="predicted"/>
<evidence type="ECO:0000313" key="1">
    <source>
        <dbReference type="EMBL" id="OJF11319.1"/>
    </source>
</evidence>
<accession>A0A1K0FER3</accession>
<gene>
    <name evidence="1" type="ORF">BG844_27040</name>
</gene>
<comment type="caution">
    <text evidence="1">The sequence shown here is derived from an EMBL/GenBank/DDBJ whole genome shotgun (WGS) entry which is preliminary data.</text>
</comment>
<name>A0A1K0FER3_9ACTN</name>
<dbReference type="EMBL" id="MEIA01000363">
    <property type="protein sequence ID" value="OJF11319.1"/>
    <property type="molecule type" value="Genomic_DNA"/>
</dbReference>
<keyword evidence="2" id="KW-1185">Reference proteome</keyword>
<reference evidence="1 2" key="1">
    <citation type="submission" date="2016-09" db="EMBL/GenBank/DDBJ databases">
        <title>Couchioplanes caeruleus draft genome sequence.</title>
        <authorList>
            <person name="Sheehan J."/>
            <person name="Caffrey P."/>
        </authorList>
    </citation>
    <scope>NUCLEOTIDE SEQUENCE [LARGE SCALE GENOMIC DNA]</scope>
    <source>
        <strain evidence="1 2">DSM 43634</strain>
    </source>
</reference>
<dbReference type="AlphaFoldDB" id="A0A1K0FER3"/>
<sequence>MRAKRVIRSADTPGLVALDRLLDLLLVTMLRSWLVDADTAAPGWYRAQWLFLFRAVLVARGIGRVRGQPAFGEPSR</sequence>
<evidence type="ECO:0000313" key="2">
    <source>
        <dbReference type="Proteomes" id="UP000182486"/>
    </source>
</evidence>
<dbReference type="Proteomes" id="UP000182486">
    <property type="component" value="Unassembled WGS sequence"/>
</dbReference>
<organism evidence="1 2">
    <name type="scientific">Couchioplanes caeruleus subsp. caeruleus</name>
    <dbReference type="NCBI Taxonomy" id="56427"/>
    <lineage>
        <taxon>Bacteria</taxon>
        <taxon>Bacillati</taxon>
        <taxon>Actinomycetota</taxon>
        <taxon>Actinomycetes</taxon>
        <taxon>Micromonosporales</taxon>
        <taxon>Micromonosporaceae</taxon>
        <taxon>Couchioplanes</taxon>
    </lineage>
</organism>